<dbReference type="EMBL" id="JBEUSY010000499">
    <property type="protein sequence ID" value="KAL1228703.1"/>
    <property type="molecule type" value="Genomic_DNA"/>
</dbReference>
<evidence type="ECO:0000313" key="3">
    <source>
        <dbReference type="Proteomes" id="UP001558632"/>
    </source>
</evidence>
<evidence type="ECO:0000256" key="1">
    <source>
        <dbReference type="SAM" id="MobiDB-lite"/>
    </source>
</evidence>
<comment type="caution">
    <text evidence="2">The sequence shown here is derived from an EMBL/GenBank/DDBJ whole genome shotgun (WGS) entry which is preliminary data.</text>
</comment>
<feature type="region of interest" description="Disordered" evidence="1">
    <location>
        <begin position="12"/>
        <end position="34"/>
    </location>
</feature>
<dbReference type="Proteomes" id="UP001558632">
    <property type="component" value="Unassembled WGS sequence"/>
</dbReference>
<name>A0ABR3K3B9_TRISP</name>
<protein>
    <submittedName>
        <fullName evidence="2">Uncharacterized protein</fullName>
    </submittedName>
</protein>
<reference evidence="2 3" key="1">
    <citation type="submission" date="2024-07" db="EMBL/GenBank/DDBJ databases">
        <title>Enhanced genomic and transcriptomic resources for Trichinella pseudospiralis and T. spiralis underpin the discovery of pronounced molecular differences between stages and species.</title>
        <authorList>
            <person name="Pasi K.K."/>
            <person name="La Rosa G."/>
            <person name="Gomez-Morales M.A."/>
            <person name="Tosini F."/>
            <person name="Sumanam S."/>
            <person name="Young N.D."/>
            <person name="Chang B.C."/>
            <person name="Robin G.B."/>
        </authorList>
    </citation>
    <scope>NUCLEOTIDE SEQUENCE [LARGE SCALE GENOMIC DNA]</scope>
    <source>
        <strain evidence="2">ISS534</strain>
    </source>
</reference>
<feature type="compositionally biased region" description="Basic and acidic residues" evidence="1">
    <location>
        <begin position="22"/>
        <end position="34"/>
    </location>
</feature>
<proteinExistence type="predicted"/>
<sequence length="137" mass="15740">MMIIYFNFYQTSESKEEEEEENNNKEEETDRGEKRHGLLFVAMFAQKCRSEELLRSSDGLDIVEESSSAPPRRLFVKTLSTWSMSNNSGGNNQNGRGADVPSQMVQLLPGRGVATKGCCRRQRHLHPHLHHNHQLQR</sequence>
<organism evidence="2 3">
    <name type="scientific">Trichinella spiralis</name>
    <name type="common">Trichina worm</name>
    <dbReference type="NCBI Taxonomy" id="6334"/>
    <lineage>
        <taxon>Eukaryota</taxon>
        <taxon>Metazoa</taxon>
        <taxon>Ecdysozoa</taxon>
        <taxon>Nematoda</taxon>
        <taxon>Enoplea</taxon>
        <taxon>Dorylaimia</taxon>
        <taxon>Trichinellida</taxon>
        <taxon>Trichinellidae</taxon>
        <taxon>Trichinella</taxon>
    </lineage>
</organism>
<gene>
    <name evidence="2" type="ORF">TSPI_08648</name>
</gene>
<keyword evidence="3" id="KW-1185">Reference proteome</keyword>
<accession>A0ABR3K3B9</accession>
<evidence type="ECO:0000313" key="2">
    <source>
        <dbReference type="EMBL" id="KAL1228703.1"/>
    </source>
</evidence>